<sequence length="191" mass="21740">MKNSLIYIFGEIVAKAIPFLLIPYLTRSLSVDGFGVLSFYLSIIPFLALLLGLNQWQALARYYHRYGQRAINLIVVSGHIYTLLFSVLIAGGLYFFLGLEKQFYLILACAVLQNIFTMHMALLQMDRQSILYALLQIVTGLFSVVITLLVFEYSGKTPENRLLSMALSSLIVVLLSTALFFYRNNRKVFFL</sequence>
<reference evidence="6 7" key="1">
    <citation type="submission" date="2013-11" db="EMBL/GenBank/DDBJ databases">
        <title>Genomic analysis of Pelistega sp. HM-7.</title>
        <authorList>
            <person name="Kumbhare S.V."/>
            <person name="Shetty S.A."/>
            <person name="Sharma O."/>
            <person name="Dhotre D.P."/>
        </authorList>
    </citation>
    <scope>NUCLEOTIDE SEQUENCE [LARGE SCALE GENOMIC DNA]</scope>
    <source>
        <strain evidence="6 7">HM-7</strain>
    </source>
</reference>
<name>V8G963_9BURK</name>
<evidence type="ECO:0000256" key="1">
    <source>
        <dbReference type="ARBA" id="ARBA00004141"/>
    </source>
</evidence>
<evidence type="ECO:0000256" key="2">
    <source>
        <dbReference type="ARBA" id="ARBA00022692"/>
    </source>
</evidence>
<accession>V8G963</accession>
<feature type="transmembrane region" description="Helical" evidence="5">
    <location>
        <begin position="163"/>
        <end position="182"/>
    </location>
</feature>
<dbReference type="EMBL" id="AYSV01000043">
    <property type="protein sequence ID" value="ETD72651.1"/>
    <property type="molecule type" value="Genomic_DNA"/>
</dbReference>
<gene>
    <name evidence="6" type="ORF">V757_03110</name>
</gene>
<keyword evidence="2 5" id="KW-0812">Transmembrane</keyword>
<dbReference type="PANTHER" id="PTHR43424:SF1">
    <property type="entry name" value="LOCUS PUTATIVE PROTEIN 1-RELATED"/>
    <property type="match status" value="1"/>
</dbReference>
<feature type="transmembrane region" description="Helical" evidence="5">
    <location>
        <begin position="103"/>
        <end position="123"/>
    </location>
</feature>
<dbReference type="RefSeq" id="WP_023949823.1">
    <property type="nucleotide sequence ID" value="NZ_AYSV01000043.1"/>
</dbReference>
<evidence type="ECO:0000313" key="7">
    <source>
        <dbReference type="Proteomes" id="UP000018766"/>
    </source>
</evidence>
<comment type="caution">
    <text evidence="6">The sequence shown here is derived from an EMBL/GenBank/DDBJ whole genome shotgun (WGS) entry which is preliminary data.</text>
</comment>
<feature type="transmembrane region" description="Helical" evidence="5">
    <location>
        <begin position="71"/>
        <end position="97"/>
    </location>
</feature>
<evidence type="ECO:0000256" key="4">
    <source>
        <dbReference type="ARBA" id="ARBA00023136"/>
    </source>
</evidence>
<evidence type="ECO:0000256" key="3">
    <source>
        <dbReference type="ARBA" id="ARBA00022989"/>
    </source>
</evidence>
<evidence type="ECO:0008006" key="8">
    <source>
        <dbReference type="Google" id="ProtNLM"/>
    </source>
</evidence>
<dbReference type="InterPro" id="IPR052556">
    <property type="entry name" value="PolySynth_Transporter"/>
</dbReference>
<dbReference type="GO" id="GO:0016020">
    <property type="term" value="C:membrane"/>
    <property type="evidence" value="ECO:0007669"/>
    <property type="project" value="UniProtKB-SubCell"/>
</dbReference>
<evidence type="ECO:0000313" key="6">
    <source>
        <dbReference type="EMBL" id="ETD72651.1"/>
    </source>
</evidence>
<organism evidence="6 7">
    <name type="scientific">Pelistega indica</name>
    <dbReference type="NCBI Taxonomy" id="1414851"/>
    <lineage>
        <taxon>Bacteria</taxon>
        <taxon>Pseudomonadati</taxon>
        <taxon>Pseudomonadota</taxon>
        <taxon>Betaproteobacteria</taxon>
        <taxon>Burkholderiales</taxon>
        <taxon>Alcaligenaceae</taxon>
        <taxon>Pelistega</taxon>
    </lineage>
</organism>
<proteinExistence type="predicted"/>
<dbReference type="AlphaFoldDB" id="V8G963"/>
<keyword evidence="7" id="KW-1185">Reference proteome</keyword>
<keyword evidence="3 5" id="KW-1133">Transmembrane helix</keyword>
<keyword evidence="4 5" id="KW-0472">Membrane</keyword>
<dbReference type="PANTHER" id="PTHR43424">
    <property type="entry name" value="LOCUS PUTATIVE PROTEIN 1-RELATED"/>
    <property type="match status" value="1"/>
</dbReference>
<protein>
    <recommendedName>
        <fullName evidence="8">Polysaccharide biosynthesis protein C-terminal domain-containing protein</fullName>
    </recommendedName>
</protein>
<feature type="transmembrane region" description="Helical" evidence="5">
    <location>
        <begin position="5"/>
        <end position="25"/>
    </location>
</feature>
<dbReference type="Proteomes" id="UP000018766">
    <property type="component" value="Unassembled WGS sequence"/>
</dbReference>
<dbReference type="InterPro" id="IPR002797">
    <property type="entry name" value="Polysacc_synth"/>
</dbReference>
<dbReference type="OrthoDB" id="9815248at2"/>
<feature type="transmembrane region" description="Helical" evidence="5">
    <location>
        <begin position="37"/>
        <end position="59"/>
    </location>
</feature>
<comment type="subcellular location">
    <subcellularLocation>
        <location evidence="1">Membrane</location>
        <topology evidence="1">Multi-pass membrane protein</topology>
    </subcellularLocation>
</comment>
<feature type="transmembrane region" description="Helical" evidence="5">
    <location>
        <begin position="130"/>
        <end position="151"/>
    </location>
</feature>
<dbReference type="Pfam" id="PF01943">
    <property type="entry name" value="Polysacc_synt"/>
    <property type="match status" value="1"/>
</dbReference>
<evidence type="ECO:0000256" key="5">
    <source>
        <dbReference type="SAM" id="Phobius"/>
    </source>
</evidence>